<dbReference type="InterPro" id="IPR013325">
    <property type="entry name" value="RNA_pol_sigma_r2"/>
</dbReference>
<evidence type="ECO:0000256" key="2">
    <source>
        <dbReference type="ARBA" id="ARBA00023015"/>
    </source>
</evidence>
<keyword evidence="5" id="KW-0804">Transcription</keyword>
<feature type="domain" description="RNA polymerase sigma factor 70 region 4 type 2" evidence="7">
    <location>
        <begin position="144"/>
        <end position="196"/>
    </location>
</feature>
<dbReference type="InterPro" id="IPR036388">
    <property type="entry name" value="WH-like_DNA-bd_sf"/>
</dbReference>
<dbReference type="InterPro" id="IPR013324">
    <property type="entry name" value="RNA_pol_sigma_r3/r4-like"/>
</dbReference>
<dbReference type="InterPro" id="IPR013249">
    <property type="entry name" value="RNA_pol_sigma70_r4_t2"/>
</dbReference>
<dbReference type="PANTHER" id="PTHR43133">
    <property type="entry name" value="RNA POLYMERASE ECF-TYPE SIGMA FACTO"/>
    <property type="match status" value="1"/>
</dbReference>
<comment type="similarity">
    <text evidence="1">Belongs to the sigma-70 factor family. ECF subfamily.</text>
</comment>
<dbReference type="GO" id="GO:0016987">
    <property type="term" value="F:sigma factor activity"/>
    <property type="evidence" value="ECO:0007669"/>
    <property type="project" value="UniProtKB-KW"/>
</dbReference>
<evidence type="ECO:0000313" key="8">
    <source>
        <dbReference type="EMBL" id="MBO0360375.1"/>
    </source>
</evidence>
<dbReference type="EMBL" id="JAFLQZ010000018">
    <property type="protein sequence ID" value="MBO0360375.1"/>
    <property type="molecule type" value="Genomic_DNA"/>
</dbReference>
<gene>
    <name evidence="8" type="ORF">J0X19_20610</name>
</gene>
<reference evidence="8" key="1">
    <citation type="submission" date="2021-03" db="EMBL/GenBank/DDBJ databases">
        <authorList>
            <person name="Kim M.K."/>
        </authorList>
    </citation>
    <scope>NUCLEOTIDE SEQUENCE</scope>
    <source>
        <strain evidence="8">BT186</strain>
    </source>
</reference>
<dbReference type="Proteomes" id="UP000664144">
    <property type="component" value="Unassembled WGS sequence"/>
</dbReference>
<accession>A0A939EZJ4</accession>
<keyword evidence="4" id="KW-0238">DNA-binding</keyword>
<organism evidence="8 9">
    <name type="scientific">Hymenobacter telluris</name>
    <dbReference type="NCBI Taxonomy" id="2816474"/>
    <lineage>
        <taxon>Bacteria</taxon>
        <taxon>Pseudomonadati</taxon>
        <taxon>Bacteroidota</taxon>
        <taxon>Cytophagia</taxon>
        <taxon>Cytophagales</taxon>
        <taxon>Hymenobacteraceae</taxon>
        <taxon>Hymenobacter</taxon>
    </lineage>
</organism>
<dbReference type="InterPro" id="IPR014284">
    <property type="entry name" value="RNA_pol_sigma-70_dom"/>
</dbReference>
<dbReference type="Pfam" id="PF08281">
    <property type="entry name" value="Sigma70_r4_2"/>
    <property type="match status" value="1"/>
</dbReference>
<evidence type="ECO:0000313" key="9">
    <source>
        <dbReference type="Proteomes" id="UP000664144"/>
    </source>
</evidence>
<evidence type="ECO:0000259" key="6">
    <source>
        <dbReference type="Pfam" id="PF04542"/>
    </source>
</evidence>
<sequence>MFFKRRPKLPAELSDAELLVRYRQHGDVADLGVLYERHMPEVFAVCRRYLGPGDADAQDAVMQLFEQLVDKLRVHEVDNFPAWLHATARNHCLMVLRARQRPGPDRGGALVLHFPDAAGMESVVAEHLEPDDPDEATFTEARLQALEHALAALPPGQRRCLELFFLEKKCYRDISQETGFDLNSVKSHLQNGKRNLRRNLESAPPTTSFTSDAAR</sequence>
<evidence type="ECO:0000256" key="1">
    <source>
        <dbReference type="ARBA" id="ARBA00010641"/>
    </source>
</evidence>
<dbReference type="Gene3D" id="1.10.1740.10">
    <property type="match status" value="1"/>
</dbReference>
<keyword evidence="3" id="KW-0731">Sigma factor</keyword>
<evidence type="ECO:0000259" key="7">
    <source>
        <dbReference type="Pfam" id="PF08281"/>
    </source>
</evidence>
<dbReference type="InterPro" id="IPR007627">
    <property type="entry name" value="RNA_pol_sigma70_r2"/>
</dbReference>
<dbReference type="InterPro" id="IPR039425">
    <property type="entry name" value="RNA_pol_sigma-70-like"/>
</dbReference>
<dbReference type="Pfam" id="PF04542">
    <property type="entry name" value="Sigma70_r2"/>
    <property type="match status" value="1"/>
</dbReference>
<dbReference type="RefSeq" id="WP_206986316.1">
    <property type="nucleotide sequence ID" value="NZ_JAFLQZ010000018.1"/>
</dbReference>
<dbReference type="AlphaFoldDB" id="A0A939EZJ4"/>
<protein>
    <submittedName>
        <fullName evidence="8">Sigma-70 family RNA polymerase sigma factor</fullName>
    </submittedName>
</protein>
<dbReference type="SUPFAM" id="SSF88946">
    <property type="entry name" value="Sigma2 domain of RNA polymerase sigma factors"/>
    <property type="match status" value="1"/>
</dbReference>
<dbReference type="NCBIfam" id="TIGR02937">
    <property type="entry name" value="sigma70-ECF"/>
    <property type="match status" value="1"/>
</dbReference>
<name>A0A939EZJ4_9BACT</name>
<dbReference type="GO" id="GO:0006352">
    <property type="term" value="P:DNA-templated transcription initiation"/>
    <property type="evidence" value="ECO:0007669"/>
    <property type="project" value="InterPro"/>
</dbReference>
<feature type="domain" description="RNA polymerase sigma-70 region 2" evidence="6">
    <location>
        <begin position="34"/>
        <end position="101"/>
    </location>
</feature>
<proteinExistence type="inferred from homology"/>
<dbReference type="GO" id="GO:0003677">
    <property type="term" value="F:DNA binding"/>
    <property type="evidence" value="ECO:0007669"/>
    <property type="project" value="UniProtKB-KW"/>
</dbReference>
<dbReference type="PANTHER" id="PTHR43133:SF8">
    <property type="entry name" value="RNA POLYMERASE SIGMA FACTOR HI_1459-RELATED"/>
    <property type="match status" value="1"/>
</dbReference>
<evidence type="ECO:0000256" key="5">
    <source>
        <dbReference type="ARBA" id="ARBA00023163"/>
    </source>
</evidence>
<dbReference type="SUPFAM" id="SSF88659">
    <property type="entry name" value="Sigma3 and sigma4 domains of RNA polymerase sigma factors"/>
    <property type="match status" value="1"/>
</dbReference>
<evidence type="ECO:0000256" key="3">
    <source>
        <dbReference type="ARBA" id="ARBA00023082"/>
    </source>
</evidence>
<keyword evidence="2" id="KW-0805">Transcription regulation</keyword>
<comment type="caution">
    <text evidence="8">The sequence shown here is derived from an EMBL/GenBank/DDBJ whole genome shotgun (WGS) entry which is preliminary data.</text>
</comment>
<keyword evidence="9" id="KW-1185">Reference proteome</keyword>
<evidence type="ECO:0000256" key="4">
    <source>
        <dbReference type="ARBA" id="ARBA00023125"/>
    </source>
</evidence>
<dbReference type="Gene3D" id="1.10.10.10">
    <property type="entry name" value="Winged helix-like DNA-binding domain superfamily/Winged helix DNA-binding domain"/>
    <property type="match status" value="1"/>
</dbReference>